<comment type="caution">
    <text evidence="2">The sequence shown here is derived from an EMBL/GenBank/DDBJ whole genome shotgun (WGS) entry which is preliminary data.</text>
</comment>
<keyword evidence="1" id="KW-0812">Transmembrane</keyword>
<gene>
    <name evidence="2" type="ORF">RB2654_01035</name>
</gene>
<keyword evidence="3" id="KW-1185">Reference proteome</keyword>
<keyword evidence="1" id="KW-1133">Transmembrane helix</keyword>
<dbReference type="AlphaFoldDB" id="A3VI44"/>
<keyword evidence="1" id="KW-0472">Membrane</keyword>
<evidence type="ECO:0000313" key="3">
    <source>
        <dbReference type="Proteomes" id="UP000002931"/>
    </source>
</evidence>
<name>A3VI44_9RHOB</name>
<feature type="transmembrane region" description="Helical" evidence="1">
    <location>
        <begin position="21"/>
        <end position="44"/>
    </location>
</feature>
<organism evidence="2 3">
    <name type="scientific">Maritimibacter alkaliphilus HTCC2654</name>
    <dbReference type="NCBI Taxonomy" id="314271"/>
    <lineage>
        <taxon>Bacteria</taxon>
        <taxon>Pseudomonadati</taxon>
        <taxon>Pseudomonadota</taxon>
        <taxon>Alphaproteobacteria</taxon>
        <taxon>Rhodobacterales</taxon>
        <taxon>Roseobacteraceae</taxon>
        <taxon>Maritimibacter</taxon>
    </lineage>
</organism>
<proteinExistence type="predicted"/>
<sequence length="341" mass="36574">MRMLRSLFGRTAQPDKPDKVVIYRPVSAVGIGHLLFSSAVYGALARQNGTRFVVTAKGTVFDKGDDGADFFSNYLVPAWPDDFDVSLGHAPIHAALAGDAHPPASAAIVGRKDAIQRPGREFPDLKTADFIDRWDDDAMTPRALAPYALLYVDSVVPEREPTRSLPRIAPIFAPHPRIVELAKAAVPHDAYVAVHLRHGNGEHLHGRTEGTDAAFGTYLETVAALARDRASAAGNGQTVCLSDNFETAQRLADLTGGTALSPDDLPDRAHREFLSESENDDVRAARLTRLLVDLTILGRATRIVGGHSLFCHAAALWGDPGRLTLVNPDGSTAGFGELPGP</sequence>
<evidence type="ECO:0000256" key="1">
    <source>
        <dbReference type="SAM" id="Phobius"/>
    </source>
</evidence>
<dbReference type="Proteomes" id="UP000002931">
    <property type="component" value="Unassembled WGS sequence"/>
</dbReference>
<protein>
    <submittedName>
        <fullName evidence="2">Uncharacterized protein</fullName>
    </submittedName>
</protein>
<evidence type="ECO:0000313" key="2">
    <source>
        <dbReference type="EMBL" id="EAQ12043.1"/>
    </source>
</evidence>
<dbReference type="HOGENOM" id="CLU_813290_0_0_5"/>
<dbReference type="EMBL" id="AAMT01000010">
    <property type="protein sequence ID" value="EAQ12043.1"/>
    <property type="molecule type" value="Genomic_DNA"/>
</dbReference>
<dbReference type="Gene3D" id="3.40.50.11350">
    <property type="match status" value="1"/>
</dbReference>
<dbReference type="STRING" id="314271.RB2654_01035"/>
<accession>A3VI44</accession>
<reference evidence="2 3" key="1">
    <citation type="journal article" date="2010" name="J. Bacteriol.">
        <title>Genome sequences of Pelagibaca bermudensis HTCC2601T and Maritimibacter alkaliphilus HTCC2654T, the type strains of two marine Roseobacter genera.</title>
        <authorList>
            <person name="Thrash J.C."/>
            <person name="Cho J.C."/>
            <person name="Ferriera S."/>
            <person name="Johnson J."/>
            <person name="Vergin K.L."/>
            <person name="Giovannoni S.J."/>
        </authorList>
    </citation>
    <scope>NUCLEOTIDE SEQUENCE [LARGE SCALE GENOMIC DNA]</scope>
    <source>
        <strain evidence="2 3">HTCC2654</strain>
    </source>
</reference>